<organism evidence="1 2">
    <name type="scientific">Candidatus Bacteroides intestinavium</name>
    <dbReference type="NCBI Taxonomy" id="2838469"/>
    <lineage>
        <taxon>Bacteria</taxon>
        <taxon>Pseudomonadati</taxon>
        <taxon>Bacteroidota</taxon>
        <taxon>Bacteroidia</taxon>
        <taxon>Bacteroidales</taxon>
        <taxon>Bacteroidaceae</taxon>
        <taxon>Bacteroides</taxon>
    </lineage>
</organism>
<dbReference type="Proteomes" id="UP000823860">
    <property type="component" value="Unassembled WGS sequence"/>
</dbReference>
<dbReference type="AlphaFoldDB" id="A0A9D2KSM6"/>
<dbReference type="InterPro" id="IPR045607">
    <property type="entry name" value="DUF6452"/>
</dbReference>
<reference evidence="1" key="2">
    <citation type="submission" date="2021-04" db="EMBL/GenBank/DDBJ databases">
        <authorList>
            <person name="Gilroy R."/>
        </authorList>
    </citation>
    <scope>NUCLEOTIDE SEQUENCE</scope>
    <source>
        <strain evidence="1">ChiHecec1B25-7008</strain>
    </source>
</reference>
<evidence type="ECO:0000313" key="1">
    <source>
        <dbReference type="EMBL" id="HJA84226.1"/>
    </source>
</evidence>
<dbReference type="PROSITE" id="PS51257">
    <property type="entry name" value="PROKAR_LIPOPROTEIN"/>
    <property type="match status" value="1"/>
</dbReference>
<dbReference type="Pfam" id="PF20050">
    <property type="entry name" value="DUF6452"/>
    <property type="match status" value="1"/>
</dbReference>
<comment type="caution">
    <text evidence="1">The sequence shown here is derived from an EMBL/GenBank/DDBJ whole genome shotgun (WGS) entry which is preliminary data.</text>
</comment>
<dbReference type="EMBL" id="DWZE01000120">
    <property type="protein sequence ID" value="HJA84226.1"/>
    <property type="molecule type" value="Genomic_DNA"/>
</dbReference>
<protein>
    <submittedName>
        <fullName evidence="1">Calcium-binding protein P</fullName>
    </submittedName>
</protein>
<sequence length="160" mass="17961">MKQLIRIVFASALFCPVIGMLGSCSEEADCSMVGRPMMNCLVYTLNEMDIAVRDTLDSLTVTAFGTDSILVNAQQDVRDVALPLRYTADSTILVFRYSQQTTDTVTVRHTNTPYFLSMDCGYQVTQSLTSVAYTRHRLDSIYIFDNEVGLYGSTNLQLFY</sequence>
<reference evidence="1" key="1">
    <citation type="journal article" date="2021" name="PeerJ">
        <title>Extensive microbial diversity within the chicken gut microbiome revealed by metagenomics and culture.</title>
        <authorList>
            <person name="Gilroy R."/>
            <person name="Ravi A."/>
            <person name="Getino M."/>
            <person name="Pursley I."/>
            <person name="Horton D.L."/>
            <person name="Alikhan N.F."/>
            <person name="Baker D."/>
            <person name="Gharbi K."/>
            <person name="Hall N."/>
            <person name="Watson M."/>
            <person name="Adriaenssens E.M."/>
            <person name="Foster-Nyarko E."/>
            <person name="Jarju S."/>
            <person name="Secka A."/>
            <person name="Antonio M."/>
            <person name="Oren A."/>
            <person name="Chaudhuri R.R."/>
            <person name="La Ragione R."/>
            <person name="Hildebrand F."/>
            <person name="Pallen M.J."/>
        </authorList>
    </citation>
    <scope>NUCLEOTIDE SEQUENCE</scope>
    <source>
        <strain evidence="1">ChiHecec1B25-7008</strain>
    </source>
</reference>
<proteinExistence type="predicted"/>
<gene>
    <name evidence="1" type="ORF">H9785_09685</name>
</gene>
<evidence type="ECO:0000313" key="2">
    <source>
        <dbReference type="Proteomes" id="UP000823860"/>
    </source>
</evidence>
<name>A0A9D2KSM6_9BACE</name>
<accession>A0A9D2KSM6</accession>